<protein>
    <submittedName>
        <fullName evidence="3">Alpha/beta hydrolase</fullName>
    </submittedName>
</protein>
<sequence>MSAGRKTVLTAAATAVVAAGALSVFAVTAADAHPGGHPAKKPTIVLVHGAFADSSGFNAVTQRLVADGYPVVAAANPLRGVASDAAQVRALLDSIDGPIVLVGHSYGGNVISEAATGDSDVTALVYLAGYVPETGETAAALTDKFPGSTVGQSLKAVPLPGGQTDLSIDPAVFHERFAGDVPAKDAALYAVAQRPVTQAALNEPAAANPAWHTIPSYDLISGADKIIPPAAQRFMAERAHAKTEVVKGASHLVFVSHPGTTAAFIEKAARETAR</sequence>
<comment type="caution">
    <text evidence="3">The sequence shown here is derived from an EMBL/GenBank/DDBJ whole genome shotgun (WGS) entry which is preliminary data.</text>
</comment>
<evidence type="ECO:0000313" key="4">
    <source>
        <dbReference type="Proteomes" id="UP000619479"/>
    </source>
</evidence>
<dbReference type="PANTHER" id="PTHR37017">
    <property type="entry name" value="AB HYDROLASE-1 DOMAIN-CONTAINING PROTEIN-RELATED"/>
    <property type="match status" value="1"/>
</dbReference>
<evidence type="ECO:0000313" key="3">
    <source>
        <dbReference type="EMBL" id="GID69265.1"/>
    </source>
</evidence>
<dbReference type="Gene3D" id="3.40.50.1820">
    <property type="entry name" value="alpha/beta hydrolase"/>
    <property type="match status" value="1"/>
</dbReference>
<gene>
    <name evidence="3" type="ORF">Acy02nite_71460</name>
</gene>
<keyword evidence="1" id="KW-0732">Signal</keyword>
<dbReference type="InterPro" id="IPR000073">
    <property type="entry name" value="AB_hydrolase_1"/>
</dbReference>
<dbReference type="Proteomes" id="UP000619479">
    <property type="component" value="Unassembled WGS sequence"/>
</dbReference>
<feature type="signal peptide" evidence="1">
    <location>
        <begin position="1"/>
        <end position="29"/>
    </location>
</feature>
<dbReference type="AlphaFoldDB" id="A0A919IWB5"/>
<feature type="domain" description="AB hydrolase-1" evidence="2">
    <location>
        <begin position="44"/>
        <end position="263"/>
    </location>
</feature>
<dbReference type="InterPro" id="IPR029058">
    <property type="entry name" value="AB_hydrolase_fold"/>
</dbReference>
<dbReference type="SUPFAM" id="SSF53474">
    <property type="entry name" value="alpha/beta-Hydrolases"/>
    <property type="match status" value="1"/>
</dbReference>
<evidence type="ECO:0000259" key="2">
    <source>
        <dbReference type="Pfam" id="PF12697"/>
    </source>
</evidence>
<name>A0A919IWB5_9ACTN</name>
<keyword evidence="4" id="KW-1185">Reference proteome</keyword>
<dbReference type="RefSeq" id="WP_203751354.1">
    <property type="nucleotide sequence ID" value="NZ_BAAAUC010000010.1"/>
</dbReference>
<dbReference type="InterPro" id="IPR006311">
    <property type="entry name" value="TAT_signal"/>
</dbReference>
<dbReference type="Pfam" id="PF12697">
    <property type="entry name" value="Abhydrolase_6"/>
    <property type="match status" value="1"/>
</dbReference>
<evidence type="ECO:0000256" key="1">
    <source>
        <dbReference type="SAM" id="SignalP"/>
    </source>
</evidence>
<organism evidence="3 4">
    <name type="scientific">Actinoplanes cyaneus</name>
    <dbReference type="NCBI Taxonomy" id="52696"/>
    <lineage>
        <taxon>Bacteria</taxon>
        <taxon>Bacillati</taxon>
        <taxon>Actinomycetota</taxon>
        <taxon>Actinomycetes</taxon>
        <taxon>Micromonosporales</taxon>
        <taxon>Micromonosporaceae</taxon>
        <taxon>Actinoplanes</taxon>
    </lineage>
</organism>
<keyword evidence="3" id="KW-0378">Hydrolase</keyword>
<feature type="chain" id="PRO_5038798911" evidence="1">
    <location>
        <begin position="30"/>
        <end position="274"/>
    </location>
</feature>
<dbReference type="GO" id="GO:0016787">
    <property type="term" value="F:hydrolase activity"/>
    <property type="evidence" value="ECO:0007669"/>
    <property type="project" value="UniProtKB-KW"/>
</dbReference>
<dbReference type="InterPro" id="IPR052897">
    <property type="entry name" value="Sec-Metab_Biosynth_Hydrolase"/>
</dbReference>
<proteinExistence type="predicted"/>
<dbReference type="PANTHER" id="PTHR37017:SF11">
    <property type="entry name" value="ESTERASE_LIPASE_THIOESTERASE DOMAIN-CONTAINING PROTEIN"/>
    <property type="match status" value="1"/>
</dbReference>
<dbReference type="EMBL" id="BOMH01000059">
    <property type="protein sequence ID" value="GID69265.1"/>
    <property type="molecule type" value="Genomic_DNA"/>
</dbReference>
<accession>A0A919IWB5</accession>
<reference evidence="3" key="1">
    <citation type="submission" date="2021-01" db="EMBL/GenBank/DDBJ databases">
        <title>Whole genome shotgun sequence of Actinoplanes cyaneus NBRC 14990.</title>
        <authorList>
            <person name="Komaki H."/>
            <person name="Tamura T."/>
        </authorList>
    </citation>
    <scope>NUCLEOTIDE SEQUENCE</scope>
    <source>
        <strain evidence="3">NBRC 14990</strain>
    </source>
</reference>
<dbReference type="PROSITE" id="PS51318">
    <property type="entry name" value="TAT"/>
    <property type="match status" value="1"/>
</dbReference>